<dbReference type="Pfam" id="PF00665">
    <property type="entry name" value="rve"/>
    <property type="match status" value="1"/>
</dbReference>
<evidence type="ECO:0000256" key="5">
    <source>
        <dbReference type="ARBA" id="ARBA00022695"/>
    </source>
</evidence>
<dbReference type="InterPro" id="IPR001584">
    <property type="entry name" value="Integrase_cat-core"/>
</dbReference>
<dbReference type="Gene3D" id="3.30.420.10">
    <property type="entry name" value="Ribonuclease H-like superfamily/Ribonuclease H"/>
    <property type="match status" value="1"/>
</dbReference>
<dbReference type="EC" id="3.1.26.4" evidence="2"/>
<protein>
    <recommendedName>
        <fullName evidence="11">Gypsy retrotransposon integrase-like protein 1</fullName>
        <ecNumber evidence="2">3.1.26.4</ecNumber>
    </recommendedName>
</protein>
<evidence type="ECO:0000256" key="1">
    <source>
        <dbReference type="ARBA" id="ARBA00010879"/>
    </source>
</evidence>
<organism evidence="15 16">
    <name type="scientific">Gouania willdenowi</name>
    <name type="common">Blunt-snouted clingfish</name>
    <name type="synonym">Lepadogaster willdenowi</name>
    <dbReference type="NCBI Taxonomy" id="441366"/>
    <lineage>
        <taxon>Eukaryota</taxon>
        <taxon>Metazoa</taxon>
        <taxon>Chordata</taxon>
        <taxon>Craniata</taxon>
        <taxon>Vertebrata</taxon>
        <taxon>Euteleostomi</taxon>
        <taxon>Actinopterygii</taxon>
        <taxon>Neopterygii</taxon>
        <taxon>Teleostei</taxon>
        <taxon>Neoteleostei</taxon>
        <taxon>Acanthomorphata</taxon>
        <taxon>Ovalentaria</taxon>
        <taxon>Blenniimorphae</taxon>
        <taxon>Blenniiformes</taxon>
        <taxon>Gobiesocoidei</taxon>
        <taxon>Gobiesocidae</taxon>
        <taxon>Gobiesocinae</taxon>
        <taxon>Gouania</taxon>
    </lineage>
</organism>
<dbReference type="Ensembl" id="ENSGWIT00000012641.1">
    <property type="protein sequence ID" value="ENSGWIP00000011350.1"/>
    <property type="gene ID" value="ENSGWIG00000006663.1"/>
</dbReference>
<evidence type="ECO:0000256" key="11">
    <source>
        <dbReference type="ARBA" id="ARBA00039658"/>
    </source>
</evidence>
<dbReference type="GO" id="GO:0008233">
    <property type="term" value="F:peptidase activity"/>
    <property type="evidence" value="ECO:0007669"/>
    <property type="project" value="UniProtKB-KW"/>
</dbReference>
<dbReference type="InterPro" id="IPR041577">
    <property type="entry name" value="RT_RNaseH_2"/>
</dbReference>
<accession>A0A8C5DT04</accession>
<evidence type="ECO:0000256" key="3">
    <source>
        <dbReference type="ARBA" id="ARBA00022670"/>
    </source>
</evidence>
<name>A0A8C5DT04_GOUWI</name>
<keyword evidence="10" id="KW-0511">Multifunctional enzyme</keyword>
<dbReference type="SUPFAM" id="SSF53098">
    <property type="entry name" value="Ribonuclease H-like"/>
    <property type="match status" value="1"/>
</dbReference>
<feature type="region of interest" description="Disordered" evidence="12">
    <location>
        <begin position="804"/>
        <end position="851"/>
    </location>
</feature>
<dbReference type="Pfam" id="PF00078">
    <property type="entry name" value="RVT_1"/>
    <property type="match status" value="1"/>
</dbReference>
<dbReference type="PANTHER" id="PTHR37984:SF5">
    <property type="entry name" value="PROTEIN NYNRIN-LIKE"/>
    <property type="match status" value="1"/>
</dbReference>
<dbReference type="PROSITE" id="PS50878">
    <property type="entry name" value="RT_POL"/>
    <property type="match status" value="1"/>
</dbReference>
<evidence type="ECO:0000256" key="2">
    <source>
        <dbReference type="ARBA" id="ARBA00012180"/>
    </source>
</evidence>
<keyword evidence="8" id="KW-0378">Hydrolase</keyword>
<dbReference type="GO" id="GO:0003964">
    <property type="term" value="F:RNA-directed DNA polymerase activity"/>
    <property type="evidence" value="ECO:0007669"/>
    <property type="project" value="UniProtKB-KW"/>
</dbReference>
<evidence type="ECO:0000256" key="10">
    <source>
        <dbReference type="ARBA" id="ARBA00023268"/>
    </source>
</evidence>
<dbReference type="SUPFAM" id="SSF56672">
    <property type="entry name" value="DNA/RNA polymerases"/>
    <property type="match status" value="1"/>
</dbReference>
<dbReference type="Gene3D" id="3.10.10.10">
    <property type="entry name" value="HIV Type 1 Reverse Transcriptase, subunit A, domain 1"/>
    <property type="match status" value="1"/>
</dbReference>
<dbReference type="FunFam" id="3.30.420.10:FF:000032">
    <property type="entry name" value="Retrovirus-related Pol polyprotein from transposon 297-like Protein"/>
    <property type="match status" value="1"/>
</dbReference>
<proteinExistence type="inferred from homology"/>
<dbReference type="GO" id="GO:0003676">
    <property type="term" value="F:nucleic acid binding"/>
    <property type="evidence" value="ECO:0007669"/>
    <property type="project" value="InterPro"/>
</dbReference>
<dbReference type="FunFam" id="3.30.70.270:FF:000003">
    <property type="entry name" value="Transposon Ty3-G Gag-Pol polyprotein"/>
    <property type="match status" value="1"/>
</dbReference>
<dbReference type="InterPro" id="IPR041588">
    <property type="entry name" value="Integrase_H2C2"/>
</dbReference>
<dbReference type="Gene3D" id="1.10.340.70">
    <property type="match status" value="1"/>
</dbReference>
<dbReference type="FunFam" id="3.30.70.270:FF:000020">
    <property type="entry name" value="Transposon Tf2-6 polyprotein-like Protein"/>
    <property type="match status" value="1"/>
</dbReference>
<evidence type="ECO:0000256" key="8">
    <source>
        <dbReference type="ARBA" id="ARBA00022801"/>
    </source>
</evidence>
<comment type="similarity">
    <text evidence="1">Belongs to the beta type-B retroviral polymerase family. HERV class-II K(HML-2) pol subfamily.</text>
</comment>
<dbReference type="InterPro" id="IPR036397">
    <property type="entry name" value="RNaseH_sf"/>
</dbReference>
<reference evidence="15" key="2">
    <citation type="submission" date="2025-09" db="UniProtKB">
        <authorList>
            <consortium name="Ensembl"/>
        </authorList>
    </citation>
    <scope>IDENTIFICATION</scope>
</reference>
<evidence type="ECO:0000256" key="7">
    <source>
        <dbReference type="ARBA" id="ARBA00022759"/>
    </source>
</evidence>
<dbReference type="PROSITE" id="PS50994">
    <property type="entry name" value="INTEGRASE"/>
    <property type="match status" value="1"/>
</dbReference>
<dbReference type="GO" id="GO:0006508">
    <property type="term" value="P:proteolysis"/>
    <property type="evidence" value="ECO:0007669"/>
    <property type="project" value="UniProtKB-KW"/>
</dbReference>
<dbReference type="FunFam" id="3.10.10.10:FF:000007">
    <property type="entry name" value="Retrovirus-related Pol polyprotein from transposon 17.6-like Protein"/>
    <property type="match status" value="1"/>
</dbReference>
<evidence type="ECO:0000313" key="16">
    <source>
        <dbReference type="Proteomes" id="UP000694680"/>
    </source>
</evidence>
<sequence>MDPADREKTAFTTPFGLYEFERMPFGLCNAPATFQRLMQRCLGNMVNDSLLIYLDDVVVFSSDFRSHIQHLEEVFQRLQQHGLKLQPKKCHLFQRQVAYLGHIISERGVATDPAKTTVVSEWPIPETAKQVKSFLGFAGYYRRFIPAFSKVAAPLHTLTRGTSVKGKSNVPIEWSGDCQTAFDQLKNLLVKAPILAYADFCQPFNLYTDASLEGLGAVLAQVQEGKERVIAYASRSLHPTERNDQNYSSFKLELLAMKWAITDKFKDYLYGTEFTVFTDNNPLAHLETARLGAVEQRWVAQLANFKYTIKYRPGAKNGNADALSRLPAQRVMAETAKVTAEESKDWRELQHQDEDIAQFHQWKEQDVPRPQVDLSPYMTRLCKEWENIRLKNGVLGRLTVDHMGLEVFQVLIPPQETHEVWKQYHQKMGHPSSARTLAAVRQRCYWPRMIQEIKEWTAACWHCLSAKAGPEVRAPLMSIKTSYPFEIVGLDYLSIGCPGEQYPCILVITDLFSKYSFAVPTKDQSASTTARALYTSMIQIFGCPERILTDRGGAFESALMGELCQLYGCQKSRTTAYHPQGNGACERFNQTLLKLLSSISETDQAQWHSKLPALLQAYNNTVHSTTGLTPHYVVFGRHARLPMDWTLGLRPTTQSQTLQGWAHQHNKTLSQVYQLVKEQSQKRQGRDATRYNRRATSVPLLPGERVLLRNFRRRAKGKLAPRWLPEPFVVVRQLRDGHPVYVVKPEGKEAPTRTLHRNNVRPCPLTVEHDAGGVVGRDPVTAPQDLIPPTLWLPGIVTGTIMHPTPQMQDVPAGPPVSSGALGQENEPEQTVVRHSRRTNFGLPPARFRTQ</sequence>
<feature type="domain" description="Reverse transcriptase" evidence="13">
    <location>
        <begin position="1"/>
        <end position="104"/>
    </location>
</feature>
<reference evidence="15" key="1">
    <citation type="submission" date="2025-08" db="UniProtKB">
        <authorList>
            <consortium name="Ensembl"/>
        </authorList>
    </citation>
    <scope>IDENTIFICATION</scope>
</reference>
<evidence type="ECO:0000313" key="15">
    <source>
        <dbReference type="Ensembl" id="ENSGWIP00000011350.1"/>
    </source>
</evidence>
<keyword evidence="4" id="KW-0808">Transferase</keyword>
<dbReference type="FunFam" id="1.10.340.70:FF:000001">
    <property type="entry name" value="Retrovirus-related Pol polyprotein from transposon gypsy-like Protein"/>
    <property type="match status" value="1"/>
</dbReference>
<dbReference type="Pfam" id="PF17921">
    <property type="entry name" value="Integrase_H2C2"/>
    <property type="match status" value="1"/>
</dbReference>
<evidence type="ECO:0000256" key="12">
    <source>
        <dbReference type="SAM" id="MobiDB-lite"/>
    </source>
</evidence>
<dbReference type="Gene3D" id="3.30.70.270">
    <property type="match status" value="2"/>
</dbReference>
<dbReference type="Proteomes" id="UP000694680">
    <property type="component" value="Unassembled WGS sequence"/>
</dbReference>
<dbReference type="InterPro" id="IPR012337">
    <property type="entry name" value="RNaseH-like_sf"/>
</dbReference>
<evidence type="ECO:0000259" key="14">
    <source>
        <dbReference type="PROSITE" id="PS50994"/>
    </source>
</evidence>
<evidence type="ECO:0000259" key="13">
    <source>
        <dbReference type="PROSITE" id="PS50878"/>
    </source>
</evidence>
<dbReference type="GO" id="GO:0015074">
    <property type="term" value="P:DNA integration"/>
    <property type="evidence" value="ECO:0007669"/>
    <property type="project" value="InterPro"/>
</dbReference>
<dbReference type="AlphaFoldDB" id="A0A8C5DT04"/>
<evidence type="ECO:0000256" key="6">
    <source>
        <dbReference type="ARBA" id="ARBA00022722"/>
    </source>
</evidence>
<dbReference type="InterPro" id="IPR000477">
    <property type="entry name" value="RT_dom"/>
</dbReference>
<keyword evidence="16" id="KW-1185">Reference proteome</keyword>
<evidence type="ECO:0000256" key="9">
    <source>
        <dbReference type="ARBA" id="ARBA00022918"/>
    </source>
</evidence>
<dbReference type="CDD" id="cd09274">
    <property type="entry name" value="RNase_HI_RT_Ty3"/>
    <property type="match status" value="1"/>
</dbReference>
<dbReference type="InterPro" id="IPR050951">
    <property type="entry name" value="Retrovirus_Pol_polyprotein"/>
</dbReference>
<keyword evidence="5" id="KW-0548">Nucleotidyltransferase</keyword>
<dbReference type="PANTHER" id="PTHR37984">
    <property type="entry name" value="PROTEIN CBG26694"/>
    <property type="match status" value="1"/>
</dbReference>
<keyword evidence="9" id="KW-0695">RNA-directed DNA polymerase</keyword>
<keyword evidence="3" id="KW-0645">Protease</keyword>
<dbReference type="InterPro" id="IPR043502">
    <property type="entry name" value="DNA/RNA_pol_sf"/>
</dbReference>
<feature type="domain" description="Integrase catalytic" evidence="14">
    <location>
        <begin position="480"/>
        <end position="638"/>
    </location>
</feature>
<keyword evidence="6" id="KW-0540">Nuclease</keyword>
<keyword evidence="7" id="KW-0255">Endonuclease</keyword>
<dbReference type="CDD" id="cd01647">
    <property type="entry name" value="RT_LTR"/>
    <property type="match status" value="1"/>
</dbReference>
<dbReference type="Pfam" id="PF17919">
    <property type="entry name" value="RT_RNaseH_2"/>
    <property type="match status" value="1"/>
</dbReference>
<dbReference type="GO" id="GO:0004523">
    <property type="term" value="F:RNA-DNA hybrid ribonuclease activity"/>
    <property type="evidence" value="ECO:0007669"/>
    <property type="project" value="UniProtKB-EC"/>
</dbReference>
<dbReference type="InterPro" id="IPR043128">
    <property type="entry name" value="Rev_trsase/Diguanyl_cyclase"/>
</dbReference>
<evidence type="ECO:0000256" key="4">
    <source>
        <dbReference type="ARBA" id="ARBA00022679"/>
    </source>
</evidence>
<dbReference type="FunFam" id="3.10.20.370:FF:000001">
    <property type="entry name" value="Retrovirus-related Pol polyprotein from transposon 17.6-like protein"/>
    <property type="match status" value="1"/>
</dbReference>